<keyword evidence="3 10" id="KW-0690">Ribosome biogenesis</keyword>
<keyword evidence="6 10" id="KW-0347">Helicase</keyword>
<evidence type="ECO:0000256" key="5">
    <source>
        <dbReference type="ARBA" id="ARBA00022801"/>
    </source>
</evidence>
<reference evidence="15" key="1">
    <citation type="submission" date="2020-09" db="EMBL/GenBank/DDBJ databases">
        <title>A novel bacterium of genus Bacillus, isolated from South China Sea.</title>
        <authorList>
            <person name="Huang H."/>
            <person name="Mo K."/>
            <person name="Hu Y."/>
        </authorList>
    </citation>
    <scope>NUCLEOTIDE SEQUENCE</scope>
    <source>
        <strain evidence="15">IB182487</strain>
    </source>
</reference>
<dbReference type="PANTHER" id="PTHR47959">
    <property type="entry name" value="ATP-DEPENDENT RNA HELICASE RHLE-RELATED"/>
    <property type="match status" value="1"/>
</dbReference>
<feature type="short sequence motif" description="Q motif" evidence="11">
    <location>
        <begin position="4"/>
        <end position="32"/>
    </location>
</feature>
<proteinExistence type="inferred from homology"/>
<dbReference type="InterPro" id="IPR027417">
    <property type="entry name" value="P-loop_NTPase"/>
</dbReference>
<dbReference type="CDD" id="cd00268">
    <property type="entry name" value="DEADc"/>
    <property type="match status" value="1"/>
</dbReference>
<dbReference type="Pfam" id="PF00271">
    <property type="entry name" value="Helicase_C"/>
    <property type="match status" value="1"/>
</dbReference>
<dbReference type="CDD" id="cd12500">
    <property type="entry name" value="RRM_BsYxiN_like"/>
    <property type="match status" value="1"/>
</dbReference>
<evidence type="ECO:0000256" key="8">
    <source>
        <dbReference type="ARBA" id="ARBA00022884"/>
    </source>
</evidence>
<keyword evidence="8 10" id="KW-0694">RNA-binding</keyword>
<evidence type="ECO:0000259" key="14">
    <source>
        <dbReference type="PROSITE" id="PS51195"/>
    </source>
</evidence>
<keyword evidence="2 10" id="KW-0963">Cytoplasm</keyword>
<dbReference type="InterPro" id="IPR005580">
    <property type="entry name" value="DbpA/CsdA_RNA-bd_dom"/>
</dbReference>
<comment type="similarity">
    <text evidence="10">Belongs to the DEAD box helicase family. DbpA subfamily.</text>
</comment>
<dbReference type="CDD" id="cd18787">
    <property type="entry name" value="SF2_C_DEAD"/>
    <property type="match status" value="1"/>
</dbReference>
<dbReference type="AlphaFoldDB" id="A0A926NGB1"/>
<evidence type="ECO:0000256" key="11">
    <source>
        <dbReference type="PROSITE-ProRule" id="PRU00552"/>
    </source>
</evidence>
<evidence type="ECO:0000256" key="4">
    <source>
        <dbReference type="ARBA" id="ARBA00022741"/>
    </source>
</evidence>
<dbReference type="Gene3D" id="3.30.70.330">
    <property type="match status" value="1"/>
</dbReference>
<dbReference type="InterPro" id="IPR028619">
    <property type="entry name" value="DEAD_helicase_DbpA"/>
</dbReference>
<organism evidence="15 16">
    <name type="scientific">Metabacillus arenae</name>
    <dbReference type="NCBI Taxonomy" id="2771434"/>
    <lineage>
        <taxon>Bacteria</taxon>
        <taxon>Bacillati</taxon>
        <taxon>Bacillota</taxon>
        <taxon>Bacilli</taxon>
        <taxon>Bacillales</taxon>
        <taxon>Bacillaceae</taxon>
        <taxon>Metabacillus</taxon>
    </lineage>
</organism>
<dbReference type="HAMAP" id="MF_00965">
    <property type="entry name" value="DEAD_helicase_DbpA"/>
    <property type="match status" value="1"/>
</dbReference>
<dbReference type="InterPro" id="IPR012677">
    <property type="entry name" value="Nucleotide-bd_a/b_plait_sf"/>
</dbReference>
<feature type="region of interest" description="Involved in 23S rRNA binding" evidence="10">
    <location>
        <begin position="406"/>
        <end position="481"/>
    </location>
</feature>
<dbReference type="PROSITE" id="PS51195">
    <property type="entry name" value="Q_MOTIF"/>
    <property type="match status" value="1"/>
</dbReference>
<keyword evidence="16" id="KW-1185">Reference proteome</keyword>
<keyword evidence="7 10" id="KW-0067">ATP-binding</keyword>
<evidence type="ECO:0000259" key="13">
    <source>
        <dbReference type="PROSITE" id="PS51194"/>
    </source>
</evidence>
<dbReference type="Proteomes" id="UP000626844">
    <property type="component" value="Unassembled WGS sequence"/>
</dbReference>
<dbReference type="InterPro" id="IPR044742">
    <property type="entry name" value="DEAD/DEAH_RhlB"/>
</dbReference>
<sequence length="481" mass="54661">MGRSGFKDFHISKDILRALASLEYKNPTEVQHEVIPLALKKKDLIVKSQTGSGKTASFGIPICEMVKWEENKAQALILTPTRELAAQVKEDIENIGRFKRIKAAAIYGKQPFDKQKLELKQKTHIVTGTPGRVLDHMKKETLSLDRLKYLIIDEADEMLNMGFIDQVEAIIEKLPKDRVTLVFSATLPNDIENLCCKYMKNPIKIDIKASEIMANKITHSLLKVSEEEKNSLLKDVSILENPDSCMIFCRTQERVDLVFRQLKRFGYPCDKIHGSMRQEDRFAVMNHFKRGKFRYLVATDVAARGIDIENISLVINYDIPLEKESYVHRTGRTGRAGKTGKAITFFTPHEEKYVEELEEYIGFEIPLKNAPLKEEVARRKPSFEEKINDQPTIKKEKGAQLNKGIMKLYFNGGKKKKIRAVDFVGTIAKINGVSAEDIGIISIQENVSYVDILNGKGPIVLRAMKNTTIKGKLLKVHEARK</sequence>
<dbReference type="InterPro" id="IPR014001">
    <property type="entry name" value="Helicase_ATP-bd"/>
</dbReference>
<dbReference type="PROSITE" id="PS00039">
    <property type="entry name" value="DEAD_ATP_HELICASE"/>
    <property type="match status" value="1"/>
</dbReference>
<evidence type="ECO:0000256" key="9">
    <source>
        <dbReference type="ARBA" id="ARBA00047984"/>
    </source>
</evidence>
<dbReference type="SMART" id="SM00487">
    <property type="entry name" value="DEXDc"/>
    <property type="match status" value="1"/>
</dbReference>
<dbReference type="PANTHER" id="PTHR47959:SF1">
    <property type="entry name" value="ATP-DEPENDENT RNA HELICASE DBPA"/>
    <property type="match status" value="1"/>
</dbReference>
<dbReference type="Pfam" id="PF00270">
    <property type="entry name" value="DEAD"/>
    <property type="match status" value="1"/>
</dbReference>
<evidence type="ECO:0000256" key="1">
    <source>
        <dbReference type="ARBA" id="ARBA00004496"/>
    </source>
</evidence>
<dbReference type="EC" id="3.6.4.13" evidence="10"/>
<dbReference type="SMART" id="SM00490">
    <property type="entry name" value="HELICc"/>
    <property type="match status" value="1"/>
</dbReference>
<dbReference type="GO" id="GO:0000027">
    <property type="term" value="P:ribosomal large subunit assembly"/>
    <property type="evidence" value="ECO:0007669"/>
    <property type="project" value="UniProtKB-UniRule"/>
</dbReference>
<evidence type="ECO:0000256" key="6">
    <source>
        <dbReference type="ARBA" id="ARBA00022806"/>
    </source>
</evidence>
<keyword evidence="5 10" id="KW-0378">Hydrolase</keyword>
<evidence type="ECO:0000256" key="3">
    <source>
        <dbReference type="ARBA" id="ARBA00022517"/>
    </source>
</evidence>
<dbReference type="SUPFAM" id="SSF52540">
    <property type="entry name" value="P-loop containing nucleoside triphosphate hydrolases"/>
    <property type="match status" value="1"/>
</dbReference>
<evidence type="ECO:0000313" key="16">
    <source>
        <dbReference type="Proteomes" id="UP000626844"/>
    </source>
</evidence>
<dbReference type="EMBL" id="JACXAI010000039">
    <property type="protein sequence ID" value="MBD1382919.1"/>
    <property type="molecule type" value="Genomic_DNA"/>
</dbReference>
<dbReference type="RefSeq" id="WP_191161570.1">
    <property type="nucleotide sequence ID" value="NZ_JACXAI010000039.1"/>
</dbReference>
<dbReference type="InterPro" id="IPR001650">
    <property type="entry name" value="Helicase_C-like"/>
</dbReference>
<dbReference type="GO" id="GO:0034458">
    <property type="term" value="F:3'-5' RNA helicase activity"/>
    <property type="evidence" value="ECO:0007669"/>
    <property type="project" value="UniProtKB-UniRule"/>
</dbReference>
<dbReference type="Gene3D" id="3.40.50.300">
    <property type="entry name" value="P-loop containing nucleotide triphosphate hydrolases"/>
    <property type="match status" value="2"/>
</dbReference>
<comment type="domain">
    <text evidence="10">Contains an N-terminal domain that binds non-specifically to RNA and a C-terminal domain that binds specifically and tightly to hairpin 92 of 23S rRNA.</text>
</comment>
<protein>
    <recommendedName>
        <fullName evidence="10">ATP-dependent RNA helicase DbpA</fullName>
        <ecNumber evidence="10">3.6.4.13</ecNumber>
    </recommendedName>
</protein>
<dbReference type="PROSITE" id="PS51192">
    <property type="entry name" value="HELICASE_ATP_BIND_1"/>
    <property type="match status" value="1"/>
</dbReference>
<dbReference type="GO" id="GO:0016787">
    <property type="term" value="F:hydrolase activity"/>
    <property type="evidence" value="ECO:0007669"/>
    <property type="project" value="UniProtKB-KW"/>
</dbReference>
<name>A0A926NGB1_9BACI</name>
<gene>
    <name evidence="10" type="primary">dbpA</name>
    <name evidence="15" type="ORF">IC621_22205</name>
</gene>
<evidence type="ECO:0000256" key="2">
    <source>
        <dbReference type="ARBA" id="ARBA00022490"/>
    </source>
</evidence>
<dbReference type="FunFam" id="3.30.70.330:FF:000068">
    <property type="entry name" value="ATP-dependent RNA helicase DeaD"/>
    <property type="match status" value="1"/>
</dbReference>
<feature type="domain" description="DEAD-box RNA helicase Q" evidence="14">
    <location>
        <begin position="4"/>
        <end position="32"/>
    </location>
</feature>
<dbReference type="GO" id="GO:0005524">
    <property type="term" value="F:ATP binding"/>
    <property type="evidence" value="ECO:0007669"/>
    <property type="project" value="UniProtKB-UniRule"/>
</dbReference>
<dbReference type="Pfam" id="PF03880">
    <property type="entry name" value="DbpA"/>
    <property type="match status" value="1"/>
</dbReference>
<comment type="function">
    <text evidence="10">DEAD-box RNA helicase involved in the assembly of the 50S ribosomal subunit. Has an RNA-dependent ATPase activity, which is specific for 23S rRNA, and a 3' to 5' RNA helicase activity that uses the energy of ATP hydrolysis to destabilize and unwind short rRNA duplexes.</text>
</comment>
<dbReference type="PROSITE" id="PS51194">
    <property type="entry name" value="HELICASE_CTER"/>
    <property type="match status" value="1"/>
</dbReference>
<dbReference type="InterPro" id="IPR014014">
    <property type="entry name" value="RNA_helicase_DEAD_Q_motif"/>
</dbReference>
<evidence type="ECO:0000259" key="12">
    <source>
        <dbReference type="PROSITE" id="PS51192"/>
    </source>
</evidence>
<comment type="catalytic activity">
    <reaction evidence="9 10">
        <text>ATP + H2O = ADP + phosphate + H(+)</text>
        <dbReference type="Rhea" id="RHEA:13065"/>
        <dbReference type="ChEBI" id="CHEBI:15377"/>
        <dbReference type="ChEBI" id="CHEBI:15378"/>
        <dbReference type="ChEBI" id="CHEBI:30616"/>
        <dbReference type="ChEBI" id="CHEBI:43474"/>
        <dbReference type="ChEBI" id="CHEBI:456216"/>
        <dbReference type="EC" id="3.6.4.13"/>
    </reaction>
</comment>
<keyword evidence="4 10" id="KW-0547">Nucleotide-binding</keyword>
<comment type="caution">
    <text evidence="15">The sequence shown here is derived from an EMBL/GenBank/DDBJ whole genome shotgun (WGS) entry which is preliminary data.</text>
</comment>
<evidence type="ECO:0000256" key="7">
    <source>
        <dbReference type="ARBA" id="ARBA00022840"/>
    </source>
</evidence>
<feature type="domain" description="Helicase C-terminal" evidence="13">
    <location>
        <begin position="216"/>
        <end position="378"/>
    </location>
</feature>
<evidence type="ECO:0000313" key="15">
    <source>
        <dbReference type="EMBL" id="MBD1382919.1"/>
    </source>
</evidence>
<dbReference type="GO" id="GO:0003723">
    <property type="term" value="F:RNA binding"/>
    <property type="evidence" value="ECO:0007669"/>
    <property type="project" value="UniProtKB-UniRule"/>
</dbReference>
<dbReference type="InterPro" id="IPR011545">
    <property type="entry name" value="DEAD/DEAH_box_helicase_dom"/>
</dbReference>
<dbReference type="InterPro" id="IPR000629">
    <property type="entry name" value="RNA-helicase_DEAD-box_CS"/>
</dbReference>
<comment type="subcellular location">
    <subcellularLocation>
        <location evidence="1 10">Cytoplasm</location>
    </subcellularLocation>
</comment>
<evidence type="ECO:0000256" key="10">
    <source>
        <dbReference type="HAMAP-Rule" id="MF_00965"/>
    </source>
</evidence>
<accession>A0A926NGB1</accession>
<dbReference type="GO" id="GO:0005829">
    <property type="term" value="C:cytosol"/>
    <property type="evidence" value="ECO:0007669"/>
    <property type="project" value="TreeGrafter"/>
</dbReference>
<dbReference type="InterPro" id="IPR050079">
    <property type="entry name" value="DEAD_box_RNA_helicase"/>
</dbReference>
<feature type="domain" description="Helicase ATP-binding" evidence="12">
    <location>
        <begin position="35"/>
        <end position="205"/>
    </location>
</feature>